<dbReference type="GO" id="GO:0098588">
    <property type="term" value="C:bounding membrane of organelle"/>
    <property type="evidence" value="ECO:0007669"/>
    <property type="project" value="UniProtKB-ARBA"/>
</dbReference>
<proteinExistence type="inferred from homology"/>
<dbReference type="Pfam" id="PF12624">
    <property type="entry name" value="VPS13_N"/>
    <property type="match status" value="1"/>
</dbReference>
<evidence type="ECO:0000256" key="2">
    <source>
        <dbReference type="ARBA" id="ARBA00022448"/>
    </source>
</evidence>
<keyword evidence="3" id="KW-0445">Lipid transport</keyword>
<dbReference type="SUPFAM" id="SSF50729">
    <property type="entry name" value="PH domain-like"/>
    <property type="match status" value="1"/>
</dbReference>
<comment type="similarity">
    <text evidence="1">Belongs to the VPS13 family.</text>
</comment>
<dbReference type="SMART" id="SM00694">
    <property type="entry name" value="DysFC"/>
    <property type="match status" value="1"/>
</dbReference>
<dbReference type="Pfam" id="PF25037">
    <property type="entry name" value="VPS13_C"/>
    <property type="match status" value="1"/>
</dbReference>
<dbReference type="Gene3D" id="2.30.29.30">
    <property type="entry name" value="Pleckstrin-homology domain (PH domain)/Phosphotyrosine-binding domain (PTB)"/>
    <property type="match status" value="1"/>
</dbReference>
<dbReference type="InterPro" id="IPR010482">
    <property type="entry name" value="TECPR1-like_DysF"/>
</dbReference>
<dbReference type="Proteomes" id="UP000594638">
    <property type="component" value="Unassembled WGS sequence"/>
</dbReference>
<dbReference type="PANTHER" id="PTHR16166">
    <property type="entry name" value="VACUOLAR PROTEIN SORTING-ASSOCIATED PROTEIN VPS13"/>
    <property type="match status" value="1"/>
</dbReference>
<dbReference type="Pfam" id="PF00169">
    <property type="entry name" value="PH"/>
    <property type="match status" value="1"/>
</dbReference>
<dbReference type="GO" id="GO:0006623">
    <property type="term" value="P:protein targeting to vacuole"/>
    <property type="evidence" value="ECO:0007669"/>
    <property type="project" value="TreeGrafter"/>
</dbReference>
<sequence length="4326" mass="485916">MLEDQVAYLLQRYLGNYVRGLNKEALKISVWRGDVELTNMQLKPEALNALKLPVKVKAGFLGSVKLKVPWSRLGQDPVLVYLDRIFLLAEPATQVEGSSEDAVQDAKKSRIREMEMKLLESRQLLNTEMNKSWLGSLINTVIGNIKLSISNIHIRYEDVESNPGHPFGAGITLDKLSAFTVDEYGIETFITGGALDRIQKAVELERLAVYLDSDISSWYVDKPWEDLLPSEWAQIFKFGTKDGKPAAGTLEKHSYVLQPVSGNAMYSKERQNLSASGDQPMQKSTVNLDDVTLCLSMNGYRDLLKLADNFAAFNQRLKYAHYRPLTSLKTDPRSWWKYAYRAVSDQMKAASGKLSWEHVLRYARLRKKYISLYASLLKSDPDRIIVDDNKEIEELDRELDIEVILQWRMLAHKFVEQSMGSDLYQNKQQAKKSWWSFGWTNQPVKDENVPGTLTEEDWERLNNIIGYKVGEDEQLLIHDKGDVLHIALEVHMKHNASKLIDSKECLADLSCDNLDCYIKLYKEAKIFDIKLGSYRLLSPNGLLAESESSYDSLFGVFCYKPFDADVDWSFVAKASPCYVTYLKDSIDQIINFFQSNVAVSQTIALETASAVQMTIDEVKRTAARQVNKALKDHARFLLDLDIAAPKITIPTEFCPDSIHPTKLLLDLGKLVIRTKDDAEYASPEEMGMYFQFDLVLSDVSAFLVDGDYHWSQASLNRTDCSSKSSVLSFLPVIDKCGVFLKLQQIRSQFASFPSTRLALRLPSVGVHFSPARYHRLMQVAKLFQGKEGYQADLVCPWDQADFEGWLYHLTWKGVGGREAVWQKRYFCIVGPFLYLLENPGSRYYKHRFSLRGKQLYQVRAGTIDNVEHVLAVSDAERSNFKVVEDANALILRCDSENERKIWQRYLQGAIYRASVPTPIIGLTETSSDSDDSEIDNHDLMDSSKTETLFLTGVLDELKIHFNYSSQNDQNFTKLLLAEERRLFEFRAIGGRVELSIRSNDMFIGTVLKALEVEDLVCCKGTSQVCFLARAFNKNADTSSLLGDTEIPTHTRNDSNQCEGDDEFYEASENLNDSVDSPMSPADAVEYASSQNISQLGSSALKAPSFTRIAGLLPSDVTHTEAGGMEVTDTLDSFVKAQFVIFDQNSPLYTNVDNQVAVTLSTLSFFCRRPTILAIMEFANSINTQEESCESFSDASSSAVASNDMSKENTHDGQSGAVEEPVVKSLLGKGKSRVVFYLKLNMARAEILLMKENGSKLATLSQDNFLTEIKVFPSSFSIKASLGNLRISDDSLHSNHMYFWACDMRNPGGKSFVELVFCSYSAGDEDYEGYDYSLHGQLSEVRIVYLNRFLQEVISYFMGLVPSNPKDVVRMKDQGTNLEKWFTRSEIEGSPALKLDLSLKKPIILMPRRTDSLDYLELDVVQITVQNTFRWIGGSKSELKAVHVEILQVLVEDINLNIGLGSELGESIIQNVQGVFIVIHRSLRDLLHQIPSTEVSVKIEELKAALSNKEYEMITECAQANISETPNIVPPLKDEPSSPSVDVSGQVISQVLDSTKSGTQYRETWIATKISVDIDLVELSLHYGVTRDASLATVQVSGVWLLYKSNTIGEGFLSATLKDFTVTDDREGTEQELRLAIAKPDMILPSQSVTHKMDYNVVDISILENARKLVPTMLILDARFSDYSTFISLCIQRPQLLVALDFLLAIVEFFVPTIRVLSHEENANSLRSVEALILDQPIFCQPCTEFSLSPQGPMVADDEKYDLFIYDGQGGILYLKDRWGLILSSPSTEALVYVGTGKKLQFRNVTIKNGLYLDSCILLGSNSSYSASEKDNVVLEAEIGTSSLHSSGEIINDAAAQNVAANRPTELIFELQAIGPELTFYNTSKTAASRILSNKLLHAQLDACCRVVLKGDTVEMNANALGLTMESNGIRILEPFDTSVKFSNASGKTNIQLAVSDIFINFSFSILRLFLAVEEDILSFLRMRTEKMTVLCSEFDRVGTIKNPDNGQIYAFWRPRAPTGFAVLGDYLTPIDKPPTKGVIAVNTSFMRVKRPKSFTLVWPPSSSDGLVAADKTGVEGDGICSIWFPEAPKGYVALGCVVSPGRKEPPISSVFCILATLVSPCGLRDCISIDSSSRLSNLAFWRVENAVGTFLPADPITLSLTQKAYELRRIYFGFPEISPEKLKSSKIEGFPSGVDYSTQTERSSIVNSRRFETVASFHLIWWNQGWGSRKKLSIWRPVIPQGMVYFGDIAVQGYETPDTCIVLHDSEDSKLYKAPLDFQRVGHIKKHSGKDDISFWTPQAPPGFVSLGCVACKGTPKLSDFSSLRCIRSDMVTAGQFLEESIWDTSDSTFSKEPFSIWTVDNDLGTFIIRSGLKKPPKRFALKLVDSDIPSGSDNTVIDAEIRTFSAALFDDYGGLMVPLCNVSLSSIGFSLRGRSDCKNSCVNFSLAVRSYNDKYESWEPLVEPVDALLRYQYNPHAPGAAAQLRLTSTRELNLNVSVCNANMIFQAYASWNNLSHIKESYGEAISSTAEGKSVVDVHHKKDYYIIPQNKLGQDVFIRASEIRRPSDVIKMPSGDSKTLKVPVSKNMLDSHMKGSLLEKLKTMVAIIIADAELQKVESLSSRQYTVAVRIYPDQSHPNESFLDQHVARTCGTISDDSKSSDTEFLKWNEIFFFKVDSLDCCMVEFIVTDIGKGVPVCYLSSPMKQLLGSEDYSNSHDYLNELSWRELSSTESELNVKSRKFGRMRCAVLLLPRSEIENIEKSFSGNRKSGSIQISPTPEGPWTNVRLNYSAPAACWRLGNEVVASEVSVIDGNRYVNIRSLVSVHNRTDFSLDVCLQLRASNENTNSISGERKEVNYDANEFATDEFFETEKYNPKIGWVPCSDYEEGVSGVELPSGWEWVDEWHVDNTSVNTADGWVYAPDFGSLKWPESHYALEYGNYVRQRRWIRKRKPVAKDFKSQIYLGPLKPGEIIPLPLSCLTQSAPYVLQLRPSNVENAVEYTWSCTMGLSARSQDVMSSKEVSEICVSTLRESEELLYCSGISGSSSNSSHGMWFCLSIQAAEIAKNIHFDPILDWTIVVKSPISIANYLPLAAEISVLEIQASGHFLSCFRGVFSPGETVRVYNADIRSPLYFSLLPQTGWLPLQEAILLSHPSDVPSKTLSLRSSISGRIVQIVLEQSHTKERPLQARIIKVYSPCWLAIARCPPLSFRLVDMGVRKSKIPLSFTTKRIKEVTLEEITEEEIHEGATIASALNFKSLGLSASISQAGGEHFGPVKDLSPLGDMDGSLDLFAYNADGNCMRLFISSKPCPYQSIPTKVISVRPYMTFTNRLGQIIYLKLSSEDEPKALRVSDTRASFVYRESGRPNEIQVRLDDTDWSFPIQILKEDTITLVLRKHDCTRRFLRTEIRGYEDGSRFIVVFRLGSENGPIRIENRTKNRMVRFRQTGFGDDAWILLHALSTTNFSWEDPYGQKFIDTEIHGASSNVICKIDVDNYGLSSVEDELGLFVHVANIGDIKVIRFVNESTPFSRSNEGSESLVQWGNWGNAHLQTTMSEQGSPLELIVELGVVGISTVDHQPRELVYLYMERIFISYSTGYDGGTTSRFKLIFGYMQLDNQLPLTVMPVLLAPEQSPDVNHPVFKMTVTVCNENLDGIQIFPYVYIRVIDTVWRLDIHEPIIWALVDFFNNLQLDRIPQNSSVTQVDPELRIDLIDISKVRLKVSLETAPAQRPQGLLGVWSPILSAVGNAFKIQVHLRRVMHRDRFLRKSTIMSAIGNRIWRDLIHNPLHLIFSVDVLGMTSSTLASLSKGFAELSTDGQFLQLRSKQVWSRRITGVGDGIIQGTEALAQGVAFGVSGVVRKPVESARQNGLLGLAHGLGQAFLGFVLQPVSGALDFFSLTVDGIGASCSRCLEILNNKKNFQRVRNPRAIRSDNILREYSEREAVGQMILYLAEASRNFGCTDIFKEPSKFAWSDCYEEHFMVPYQRIVLVTNRRVMLLQCLALDRLDEKPCKIMWDVPWEELMAVELVKAGYMRPSHLIIHLKNFRRSENFVRVIKCSTEEETEEREPQTVRICSVVRRMWKAYLVDMKSISFKVPSSQRYVSASWSENGGRESRRHHRAVITSVEISSSVSVSNDRRFVKHSVNFSKVWSSEQESKSRCTLCRKQSLEDKEICSIWRPVCPDGYISIGDIARTGNHPPNVAAVYSFSDELFSHPVGYDLVWRNCSDDYKTPVSIWHPRAPEGFVSPGCVAVPSFTEPEPNTVYCIVESLAEETVFEEQKIWSAPDSYPWACHIYQVKSDALHFVALRQPKEESDWIPERVRDEPQL</sequence>
<dbReference type="EMBL" id="CACTIH010000159">
    <property type="protein sequence ID" value="CAA2955681.1"/>
    <property type="molecule type" value="Genomic_DNA"/>
</dbReference>
<organism evidence="5 6">
    <name type="scientific">Olea europaea subsp. europaea</name>
    <dbReference type="NCBI Taxonomy" id="158383"/>
    <lineage>
        <taxon>Eukaryota</taxon>
        <taxon>Viridiplantae</taxon>
        <taxon>Streptophyta</taxon>
        <taxon>Embryophyta</taxon>
        <taxon>Tracheophyta</taxon>
        <taxon>Spermatophyta</taxon>
        <taxon>Magnoliopsida</taxon>
        <taxon>eudicotyledons</taxon>
        <taxon>Gunneridae</taxon>
        <taxon>Pentapetalae</taxon>
        <taxon>asterids</taxon>
        <taxon>lamiids</taxon>
        <taxon>Lamiales</taxon>
        <taxon>Oleaceae</taxon>
        <taxon>Oleeae</taxon>
        <taxon>Olea</taxon>
    </lineage>
</organism>
<comment type="caution">
    <text evidence="5">The sequence shown here is derived from an EMBL/GenBank/DDBJ whole genome shotgun (WGS) entry which is preliminary data.</text>
</comment>
<dbReference type="SMART" id="SM00233">
    <property type="entry name" value="PH"/>
    <property type="match status" value="1"/>
</dbReference>
<accession>A0A8S0PQK8</accession>
<dbReference type="OrthoDB" id="898513at2759"/>
<dbReference type="GO" id="GO:0005737">
    <property type="term" value="C:cytoplasm"/>
    <property type="evidence" value="ECO:0007669"/>
    <property type="project" value="UniProtKB-ARBA"/>
</dbReference>
<gene>
    <name evidence="5" type="ORF">OLEA9_A080077</name>
</gene>
<dbReference type="PROSITE" id="PS50003">
    <property type="entry name" value="PH_DOMAIN"/>
    <property type="match status" value="1"/>
</dbReference>
<evidence type="ECO:0000256" key="3">
    <source>
        <dbReference type="ARBA" id="ARBA00023055"/>
    </source>
</evidence>
<keyword evidence="6" id="KW-1185">Reference proteome</keyword>
<evidence type="ECO:0000259" key="4">
    <source>
        <dbReference type="PROSITE" id="PS50003"/>
    </source>
</evidence>
<dbReference type="Pfam" id="PF25036">
    <property type="entry name" value="VPS13_VAB"/>
    <property type="match status" value="1"/>
</dbReference>
<dbReference type="Pfam" id="PF06398">
    <property type="entry name" value="Pex24p"/>
    <property type="match status" value="1"/>
</dbReference>
<dbReference type="InterPro" id="IPR026847">
    <property type="entry name" value="VPS13"/>
</dbReference>
<dbReference type="InterPro" id="IPR026854">
    <property type="entry name" value="VPS13_N"/>
</dbReference>
<dbReference type="CDD" id="cd00821">
    <property type="entry name" value="PH"/>
    <property type="match status" value="1"/>
</dbReference>
<evidence type="ECO:0000313" key="5">
    <source>
        <dbReference type="EMBL" id="CAA2955681.1"/>
    </source>
</evidence>
<reference evidence="5 6" key="1">
    <citation type="submission" date="2019-12" db="EMBL/GenBank/DDBJ databases">
        <authorList>
            <person name="Alioto T."/>
            <person name="Alioto T."/>
            <person name="Gomez Garrido J."/>
        </authorList>
    </citation>
    <scope>NUCLEOTIDE SEQUENCE [LARGE SCALE GENOMIC DNA]</scope>
</reference>
<dbReference type="InterPro" id="IPR056748">
    <property type="entry name" value="VPS13-like_C"/>
</dbReference>
<dbReference type="InterPro" id="IPR001849">
    <property type="entry name" value="PH_domain"/>
</dbReference>
<dbReference type="InterPro" id="IPR006614">
    <property type="entry name" value="Peroxin/Ferlin"/>
</dbReference>
<dbReference type="InterPro" id="IPR011993">
    <property type="entry name" value="PH-like_dom_sf"/>
</dbReference>
<dbReference type="InterPro" id="IPR009291">
    <property type="entry name" value="Vps62"/>
</dbReference>
<protein>
    <submittedName>
        <fullName evidence="5">LOW QUALITY PROTEIN: uncharacterized protein LOC105155975</fullName>
    </submittedName>
</protein>
<keyword evidence="2" id="KW-0813">Transport</keyword>
<dbReference type="GO" id="GO:0045053">
    <property type="term" value="P:protein retention in Golgi apparatus"/>
    <property type="evidence" value="ECO:0007669"/>
    <property type="project" value="TreeGrafter"/>
</dbReference>
<dbReference type="Gramene" id="OE9A080077T1">
    <property type="protein sequence ID" value="OE9A080077C1"/>
    <property type="gene ID" value="OE9A080077"/>
</dbReference>
<evidence type="ECO:0000256" key="1">
    <source>
        <dbReference type="ARBA" id="ARBA00006545"/>
    </source>
</evidence>
<name>A0A8S0PQK8_OLEEU</name>
<dbReference type="InterPro" id="IPR009543">
    <property type="entry name" value="VPS13_VAB"/>
</dbReference>
<dbReference type="GO" id="GO:0006869">
    <property type="term" value="P:lipid transport"/>
    <property type="evidence" value="ECO:0007669"/>
    <property type="project" value="UniProtKB-KW"/>
</dbReference>
<dbReference type="PANTHER" id="PTHR16166:SF137">
    <property type="entry name" value="PLECKSTRIN HOMOLOGY (PH) DOMAIN-CONTAINING PROTEIN"/>
    <property type="match status" value="1"/>
</dbReference>
<feature type="domain" description="PH" evidence="4">
    <location>
        <begin position="799"/>
        <end position="911"/>
    </location>
</feature>
<evidence type="ECO:0000313" key="6">
    <source>
        <dbReference type="Proteomes" id="UP000594638"/>
    </source>
</evidence>
<dbReference type="Pfam" id="PF06101">
    <property type="entry name" value="Vps62"/>
    <property type="match status" value="2"/>
</dbReference>